<protein>
    <submittedName>
        <fullName evidence="1">Uncharacterized protein</fullName>
    </submittedName>
</protein>
<evidence type="ECO:0000313" key="2">
    <source>
        <dbReference type="Proteomes" id="UP000600449"/>
    </source>
</evidence>
<proteinExistence type="predicted"/>
<dbReference type="RefSeq" id="WP_188910762.1">
    <property type="nucleotide sequence ID" value="NZ_BMMF01000003.1"/>
</dbReference>
<reference evidence="1 2" key="1">
    <citation type="journal article" date="2014" name="Int. J. Syst. Evol. Microbiol.">
        <title>Complete genome sequence of Corynebacterium casei LMG S-19264T (=DSM 44701T), isolated from a smear-ripened cheese.</title>
        <authorList>
            <consortium name="US DOE Joint Genome Institute (JGI-PGF)"/>
            <person name="Walter F."/>
            <person name="Albersmeier A."/>
            <person name="Kalinowski J."/>
            <person name="Ruckert C."/>
        </authorList>
    </citation>
    <scope>NUCLEOTIDE SEQUENCE [LARGE SCALE GENOMIC DNA]</scope>
    <source>
        <strain evidence="1 2">CGMCC 1.9161</strain>
    </source>
</reference>
<dbReference type="AlphaFoldDB" id="A0A917Q5T2"/>
<sequence>MIDGDCPLARLCAEAERLIVRREAAEEEMRRLHPAREATALRAAERAFEEATRSLDNIVGRASDHRPASRTGALFAVALAAAEAELLAQPDLERHDDHLARLRRRLFALRHYLEEEPRTPAPRTPEPVARFYMPRTQDPFDALASPSL</sequence>
<evidence type="ECO:0000313" key="1">
    <source>
        <dbReference type="EMBL" id="GGK27526.1"/>
    </source>
</evidence>
<gene>
    <name evidence="1" type="ORF">GCM10011322_12590</name>
</gene>
<organism evidence="1 2">
    <name type="scientific">Salinarimonas ramus</name>
    <dbReference type="NCBI Taxonomy" id="690164"/>
    <lineage>
        <taxon>Bacteria</taxon>
        <taxon>Pseudomonadati</taxon>
        <taxon>Pseudomonadota</taxon>
        <taxon>Alphaproteobacteria</taxon>
        <taxon>Hyphomicrobiales</taxon>
        <taxon>Salinarimonadaceae</taxon>
        <taxon>Salinarimonas</taxon>
    </lineage>
</organism>
<accession>A0A917Q5T2</accession>
<name>A0A917Q5T2_9HYPH</name>
<dbReference type="EMBL" id="BMMF01000003">
    <property type="protein sequence ID" value="GGK27526.1"/>
    <property type="molecule type" value="Genomic_DNA"/>
</dbReference>
<comment type="caution">
    <text evidence="1">The sequence shown here is derived from an EMBL/GenBank/DDBJ whole genome shotgun (WGS) entry which is preliminary data.</text>
</comment>
<dbReference type="Proteomes" id="UP000600449">
    <property type="component" value="Unassembled WGS sequence"/>
</dbReference>
<keyword evidence="2" id="KW-1185">Reference proteome</keyword>